<evidence type="ECO:0000313" key="5">
    <source>
        <dbReference type="Proteomes" id="UP000477386"/>
    </source>
</evidence>
<dbReference type="PANTHER" id="PTHR46825:SF11">
    <property type="entry name" value="PENICILLIN-BINDING PROTEIN 4"/>
    <property type="match status" value="1"/>
</dbReference>
<reference evidence="4 5" key="1">
    <citation type="submission" date="2020-02" db="EMBL/GenBank/DDBJ databases">
        <title>Draft genome sequence of two Spirosoma agri KCTC 52727 and Spirosoma terrae KCTC 52035.</title>
        <authorList>
            <person name="Rojas J."/>
            <person name="Ambika Manirajan B."/>
            <person name="Ratering S."/>
            <person name="Suarez C."/>
            <person name="Schnell S."/>
        </authorList>
    </citation>
    <scope>NUCLEOTIDE SEQUENCE [LARGE SCALE GENOMIC DNA]</scope>
    <source>
        <strain evidence="4 5">KCTC 52727</strain>
    </source>
</reference>
<dbReference type="PANTHER" id="PTHR46825">
    <property type="entry name" value="D-ALANYL-D-ALANINE-CARBOXYPEPTIDASE/ENDOPEPTIDASE AMPH"/>
    <property type="match status" value="1"/>
</dbReference>
<accession>A0A6M0IB15</accession>
<evidence type="ECO:0000256" key="2">
    <source>
        <dbReference type="ARBA" id="ARBA00023136"/>
    </source>
</evidence>
<feature type="domain" description="Beta-lactamase-related" evidence="3">
    <location>
        <begin position="9"/>
        <end position="326"/>
    </location>
</feature>
<name>A0A6M0IB15_9BACT</name>
<dbReference type="Pfam" id="PF00144">
    <property type="entry name" value="Beta-lactamase"/>
    <property type="match status" value="1"/>
</dbReference>
<keyword evidence="5" id="KW-1185">Reference proteome</keyword>
<evidence type="ECO:0000256" key="1">
    <source>
        <dbReference type="ARBA" id="ARBA00004370"/>
    </source>
</evidence>
<dbReference type="InterPro" id="IPR012338">
    <property type="entry name" value="Beta-lactam/transpept-like"/>
</dbReference>
<dbReference type="Proteomes" id="UP000477386">
    <property type="component" value="Unassembled WGS sequence"/>
</dbReference>
<organism evidence="4 5">
    <name type="scientific">Spirosoma agri</name>
    <dbReference type="NCBI Taxonomy" id="1987381"/>
    <lineage>
        <taxon>Bacteria</taxon>
        <taxon>Pseudomonadati</taxon>
        <taxon>Bacteroidota</taxon>
        <taxon>Cytophagia</taxon>
        <taxon>Cytophagales</taxon>
        <taxon>Cytophagaceae</taxon>
        <taxon>Spirosoma</taxon>
    </lineage>
</organism>
<keyword evidence="2" id="KW-0472">Membrane</keyword>
<gene>
    <name evidence="4" type="ORF">GK091_00425</name>
</gene>
<dbReference type="InterPro" id="IPR001466">
    <property type="entry name" value="Beta-lactam-related"/>
</dbReference>
<dbReference type="SUPFAM" id="SSF56601">
    <property type="entry name" value="beta-lactamase/transpeptidase-like"/>
    <property type="match status" value="1"/>
</dbReference>
<comment type="caution">
    <text evidence="4">The sequence shown here is derived from an EMBL/GenBank/DDBJ whole genome shotgun (WGS) entry which is preliminary data.</text>
</comment>
<comment type="subcellular location">
    <subcellularLocation>
        <location evidence="1">Membrane</location>
    </subcellularLocation>
</comment>
<dbReference type="AlphaFoldDB" id="A0A6M0IB15"/>
<protein>
    <submittedName>
        <fullName evidence="4">Beta-lactamase family protein</fullName>
    </submittedName>
</protein>
<sequence>MTDKLNSLFAGVPDFSGVLLIAEKGKPLYKRAFGYTNFDTKEPNTTSSIFELASVSKQFTAMTIMMLKQDGKLAYDDLIETYIPGLPYPGITIRHLLNHTSGLPDYQAIMDEHWDKSKVAGNVDNIAYLIQYHPPKLFDPGAKYEYSDTGYMLLASIAEKASGQDFVDFCRTRIFDPVHMTHTAIRTRDEKINLPGMAWGHLFVPEKKRYVRADSFPQFNYAIWLGNRKGPGRVSSTVDDLLKWDRALYTDRLVSRQTLNEAFTPAILNDGSLSHYGFGWVLEQSDKAGKVVRHSGENPGYRTQLIRYIDADKTIILLCNNEHEKLPPILKTVELLVTETD</sequence>
<dbReference type="EMBL" id="JAAGNZ010000001">
    <property type="protein sequence ID" value="NEU65336.1"/>
    <property type="molecule type" value="Genomic_DNA"/>
</dbReference>
<dbReference type="Gene3D" id="3.40.710.10">
    <property type="entry name" value="DD-peptidase/beta-lactamase superfamily"/>
    <property type="match status" value="1"/>
</dbReference>
<evidence type="ECO:0000313" key="4">
    <source>
        <dbReference type="EMBL" id="NEU65336.1"/>
    </source>
</evidence>
<proteinExistence type="predicted"/>
<dbReference type="GO" id="GO:0016020">
    <property type="term" value="C:membrane"/>
    <property type="evidence" value="ECO:0007669"/>
    <property type="project" value="UniProtKB-SubCell"/>
</dbReference>
<dbReference type="InterPro" id="IPR050491">
    <property type="entry name" value="AmpC-like"/>
</dbReference>
<evidence type="ECO:0000259" key="3">
    <source>
        <dbReference type="Pfam" id="PF00144"/>
    </source>
</evidence>